<dbReference type="GO" id="GO:0005829">
    <property type="term" value="C:cytosol"/>
    <property type="evidence" value="ECO:0007669"/>
    <property type="project" value="TreeGrafter"/>
</dbReference>
<protein>
    <recommendedName>
        <fullName evidence="1">holo-[acyl-carrier-protein] synthase</fullName>
        <ecNumber evidence="1">2.7.8.7</ecNumber>
    </recommendedName>
</protein>
<name>A0AB40CT67_DIOCR</name>
<keyword evidence="4" id="KW-1185">Reference proteome</keyword>
<evidence type="ECO:0000313" key="8">
    <source>
        <dbReference type="RefSeq" id="XP_039141716.1"/>
    </source>
</evidence>
<evidence type="ECO:0000256" key="2">
    <source>
        <dbReference type="ARBA" id="ARBA00022679"/>
    </source>
</evidence>
<evidence type="ECO:0000256" key="1">
    <source>
        <dbReference type="ARBA" id="ARBA00013172"/>
    </source>
</evidence>
<evidence type="ECO:0000313" key="4">
    <source>
        <dbReference type="Proteomes" id="UP001515500"/>
    </source>
</evidence>
<accession>A0AB40CT67</accession>
<dbReference type="Pfam" id="PF01648">
    <property type="entry name" value="ACPS"/>
    <property type="match status" value="1"/>
</dbReference>
<dbReference type="Gene3D" id="6.10.250.3450">
    <property type="match status" value="1"/>
</dbReference>
<dbReference type="GO" id="GO:0008897">
    <property type="term" value="F:holo-[acyl-carrier-protein] synthase activity"/>
    <property type="evidence" value="ECO:0007669"/>
    <property type="project" value="UniProtKB-EC"/>
</dbReference>
<dbReference type="InterPro" id="IPR008278">
    <property type="entry name" value="4-PPantetheinyl_Trfase_dom"/>
</dbReference>
<evidence type="ECO:0000313" key="9">
    <source>
        <dbReference type="RefSeq" id="XP_039141717.1"/>
    </source>
</evidence>
<organism evidence="4 9">
    <name type="scientific">Dioscorea cayennensis subsp. rotundata</name>
    <name type="common">White Guinea yam</name>
    <name type="synonym">Dioscorea rotundata</name>
    <dbReference type="NCBI Taxonomy" id="55577"/>
    <lineage>
        <taxon>Eukaryota</taxon>
        <taxon>Viridiplantae</taxon>
        <taxon>Streptophyta</taxon>
        <taxon>Embryophyta</taxon>
        <taxon>Tracheophyta</taxon>
        <taxon>Spermatophyta</taxon>
        <taxon>Magnoliopsida</taxon>
        <taxon>Liliopsida</taxon>
        <taxon>Dioscoreales</taxon>
        <taxon>Dioscoreaceae</taxon>
        <taxon>Dioscorea</taxon>
    </lineage>
</organism>
<gene>
    <name evidence="5 6 7 8 9" type="primary">LOC120278980</name>
</gene>
<dbReference type="SUPFAM" id="SSF56214">
    <property type="entry name" value="4'-phosphopantetheinyl transferase"/>
    <property type="match status" value="2"/>
</dbReference>
<dbReference type="AlphaFoldDB" id="A0AB40CT67"/>
<dbReference type="RefSeq" id="XP_039141713.1">
    <property type="nucleotide sequence ID" value="XM_039285779.1"/>
</dbReference>
<evidence type="ECO:0000313" key="5">
    <source>
        <dbReference type="RefSeq" id="XP_039141712.1"/>
    </source>
</evidence>
<dbReference type="Gene3D" id="3.90.470.20">
    <property type="entry name" value="4'-phosphopantetheinyl transferase domain"/>
    <property type="match status" value="2"/>
</dbReference>
<dbReference type="RefSeq" id="XP_039141714.1">
    <property type="nucleotide sequence ID" value="XM_039285780.1"/>
</dbReference>
<dbReference type="InterPro" id="IPR037143">
    <property type="entry name" value="4-PPantetheinyl_Trfase_dom_sf"/>
</dbReference>
<reference evidence="5 6" key="1">
    <citation type="submission" date="2025-04" db="UniProtKB">
        <authorList>
            <consortium name="RefSeq"/>
        </authorList>
    </citation>
    <scope>IDENTIFICATION</scope>
</reference>
<dbReference type="EC" id="2.7.8.7" evidence="1"/>
<dbReference type="RefSeq" id="XP_039141716.1">
    <property type="nucleotide sequence ID" value="XM_039285782.1"/>
</dbReference>
<dbReference type="GO" id="GO:0019878">
    <property type="term" value="P:lysine biosynthetic process via aminoadipic acid"/>
    <property type="evidence" value="ECO:0007669"/>
    <property type="project" value="TreeGrafter"/>
</dbReference>
<sequence length="462" mass="53491">MLQRRLNGKLQLRDKVLTVISQKQKAALREAYKKNKFLPRDLRPKKTCAIRRRLTKHQGPLWNYVKRKAKTQGSRFQLDPAALPQSSRYCTAGSRVAGHFSTFTSSTDSELRRKRKLRTCMSQYLRRMMLPSHPDIVTRKILVPTPYLSPIPLPSPREAHFWYMVPDEVNDESLLDQYSELLSSCERDNVFGMKDKRLWKGALLARALLRTTLSRYTRCEIISPRSLKFKKNKYGKPEVDWQCDGQWVPPSLHFNISHTSSLIACGVTLDVPIGIDLEEKQRRLKSDILSFARRYFSTFEVEFLQAIADPENQRQEFVKLWTLKEAYVKALGRGFSAAPFSRFTIQFRVSEYMKILIESQIFLAEHPFLIVQLLNVYIKSLCQDDEITVEDSENSKNLTSNWQFALFELDGSHYASVCMEKNKISDGRGREPMRLKVWKTLPFVNDEFVSGTDAVISLNGLS</sequence>
<proteinExistence type="predicted"/>
<dbReference type="PANTHER" id="PTHR12215">
    <property type="entry name" value="PHOSPHOPANTETHEINE TRANSFERASE"/>
    <property type="match status" value="1"/>
</dbReference>
<evidence type="ECO:0000313" key="6">
    <source>
        <dbReference type="RefSeq" id="XP_039141713.1"/>
    </source>
</evidence>
<dbReference type="RefSeq" id="XP_039141712.1">
    <property type="nucleotide sequence ID" value="XM_039285778.1"/>
</dbReference>
<feature type="domain" description="4'-phosphopantetheinyl transferase" evidence="3">
    <location>
        <begin position="272"/>
        <end position="349"/>
    </location>
</feature>
<dbReference type="InterPro" id="IPR050559">
    <property type="entry name" value="P-Pant_transferase_sf"/>
</dbReference>
<dbReference type="GeneID" id="120278980"/>
<evidence type="ECO:0000313" key="7">
    <source>
        <dbReference type="RefSeq" id="XP_039141714.1"/>
    </source>
</evidence>
<dbReference type="GO" id="GO:0000287">
    <property type="term" value="F:magnesium ion binding"/>
    <property type="evidence" value="ECO:0007669"/>
    <property type="project" value="InterPro"/>
</dbReference>
<keyword evidence="2" id="KW-0808">Transferase</keyword>
<dbReference type="Proteomes" id="UP001515500">
    <property type="component" value="Chromosome 16"/>
</dbReference>
<dbReference type="FunFam" id="3.90.470.20:FF:000010">
    <property type="entry name" value="L-aminoadipate-semialdehyde dehydrogenase-phosphopantetheinyl transferase"/>
    <property type="match status" value="1"/>
</dbReference>
<dbReference type="PANTHER" id="PTHR12215:SF15">
    <property type="entry name" value="4'-PHOSPHOPANTETHEINYL TRANSFERASE SUPERFAMILY-RELATED"/>
    <property type="match status" value="1"/>
</dbReference>
<dbReference type="RefSeq" id="XP_039141717.1">
    <property type="nucleotide sequence ID" value="XM_039285783.1"/>
</dbReference>
<evidence type="ECO:0000259" key="3">
    <source>
        <dbReference type="Pfam" id="PF01648"/>
    </source>
</evidence>